<feature type="transmembrane region" description="Helical" evidence="7">
    <location>
        <begin position="160"/>
        <end position="181"/>
    </location>
</feature>
<dbReference type="OrthoDB" id="5283415at2759"/>
<evidence type="ECO:0000256" key="3">
    <source>
        <dbReference type="ARBA" id="ARBA00022989"/>
    </source>
</evidence>
<dbReference type="AlphaFoldDB" id="K9FQ64"/>
<comment type="caution">
    <text evidence="9">The sequence shown here is derived from an EMBL/GenBank/DDBJ whole genome shotgun (WGS) entry which is preliminary data.</text>
</comment>
<feature type="transmembrane region" description="Helical" evidence="7">
    <location>
        <begin position="290"/>
        <end position="310"/>
    </location>
</feature>
<dbReference type="Proteomes" id="UP000009882">
    <property type="component" value="Unassembled WGS sequence"/>
</dbReference>
<dbReference type="InterPro" id="IPR049326">
    <property type="entry name" value="Rhodopsin_dom_fungi"/>
</dbReference>
<evidence type="ECO:0000256" key="7">
    <source>
        <dbReference type="SAM" id="Phobius"/>
    </source>
</evidence>
<comment type="similarity">
    <text evidence="5">Belongs to the SAT4 family.</text>
</comment>
<evidence type="ECO:0000256" key="2">
    <source>
        <dbReference type="ARBA" id="ARBA00022692"/>
    </source>
</evidence>
<evidence type="ECO:0000256" key="6">
    <source>
        <dbReference type="SAM" id="MobiDB-lite"/>
    </source>
</evidence>
<comment type="subcellular location">
    <subcellularLocation>
        <location evidence="1">Membrane</location>
        <topology evidence="1">Multi-pass membrane protein</topology>
    </subcellularLocation>
</comment>
<gene>
    <name evidence="9" type="ORF">PDIG_48390</name>
</gene>
<reference evidence="10" key="1">
    <citation type="journal article" date="2012" name="BMC Genomics">
        <title>Genome sequence of the necrotrophic fungus Penicillium digitatum, the main postharvest pathogen of citrus.</title>
        <authorList>
            <person name="Marcet-Houben M."/>
            <person name="Ballester A.-R."/>
            <person name="de la Fuente B."/>
            <person name="Harries E."/>
            <person name="Marcos J.F."/>
            <person name="Gonzalez-Candelas L."/>
            <person name="Gabaldon T."/>
        </authorList>
    </citation>
    <scope>NUCLEOTIDE SEQUENCE [LARGE SCALE GENOMIC DNA]</scope>
    <source>
        <strain evidence="10">PHI26 / CECT 20796</strain>
    </source>
</reference>
<feature type="transmembrane region" description="Helical" evidence="7">
    <location>
        <begin position="44"/>
        <end position="65"/>
    </location>
</feature>
<proteinExistence type="inferred from homology"/>
<feature type="transmembrane region" description="Helical" evidence="7">
    <location>
        <begin position="77"/>
        <end position="98"/>
    </location>
</feature>
<dbReference type="GO" id="GO:0016020">
    <property type="term" value="C:membrane"/>
    <property type="evidence" value="ECO:0007669"/>
    <property type="project" value="UniProtKB-SubCell"/>
</dbReference>
<evidence type="ECO:0000256" key="4">
    <source>
        <dbReference type="ARBA" id="ARBA00023136"/>
    </source>
</evidence>
<keyword evidence="3 7" id="KW-1133">Transmembrane helix</keyword>
<keyword evidence="4 7" id="KW-0472">Membrane</keyword>
<dbReference type="PANTHER" id="PTHR33048">
    <property type="entry name" value="PTH11-LIKE INTEGRAL MEMBRANE PROTEIN (AFU_ORTHOLOGUE AFUA_5G11245)"/>
    <property type="match status" value="1"/>
</dbReference>
<keyword evidence="10" id="KW-1185">Reference proteome</keyword>
<evidence type="ECO:0000256" key="5">
    <source>
        <dbReference type="ARBA" id="ARBA00038359"/>
    </source>
</evidence>
<feature type="transmembrane region" description="Helical" evidence="7">
    <location>
        <begin position="126"/>
        <end position="148"/>
    </location>
</feature>
<feature type="transmembrane region" description="Helical" evidence="7">
    <location>
        <begin position="215"/>
        <end position="235"/>
    </location>
</feature>
<name>K9FQ64_PEND2</name>
<dbReference type="eggNOG" id="ENOG502RZDV">
    <property type="taxonomic scope" value="Eukaryota"/>
</dbReference>
<dbReference type="PANTHER" id="PTHR33048:SF47">
    <property type="entry name" value="INTEGRAL MEMBRANE PROTEIN-RELATED"/>
    <property type="match status" value="1"/>
</dbReference>
<evidence type="ECO:0000313" key="10">
    <source>
        <dbReference type="Proteomes" id="UP000009882"/>
    </source>
</evidence>
<evidence type="ECO:0000259" key="8">
    <source>
        <dbReference type="Pfam" id="PF20684"/>
    </source>
</evidence>
<dbReference type="OMA" id="GRHFAYI"/>
<keyword evidence="2 7" id="KW-0812">Transmembrane</keyword>
<protein>
    <recommendedName>
        <fullName evidence="8">Rhodopsin domain-containing protein</fullName>
    </recommendedName>
</protein>
<sequence>MSDNATPLKFAMTIPEDILAADAAGRIPSGVSLEYLAESRDKSAIVGIIFLICFTGLLMIVRLYARAFIVKKIGLDDALAVLTMMLYIAFVVLSIILIKLGSGRHMEYIQYVLSLPTVRITEILDFAAHVLYTTTLFLCRLSGLAFYYRLSARSTKLHMSIIIAAPLLFAAYLPQIFLLIFHCKPVTGLWPYEWQPEPKTYTCLSWGLVYSVNSGLSLACDLMMFVIPAALIRGLHVSREKKIKLSIVMFPGVLVIMISAVRIWLVAEGQWDPDGSWAYNPMMCVENAEIAGTLIALSVPALKPVFGGLFTRINEYTSSRTRSHSTKITSLSHSKTTGTGASSSKRDSKRLISWSKIGKDDYEMMPSDASLSRDVTSGSRRSNRNEEERNGTSSPGIRVTNEVIIQDDGSDVRIVVPGSRDS</sequence>
<accession>K9FQ64</accession>
<feature type="region of interest" description="Disordered" evidence="6">
    <location>
        <begin position="321"/>
        <end position="347"/>
    </location>
</feature>
<dbReference type="EMBL" id="AKCT01000196">
    <property type="protein sequence ID" value="EKV11825.1"/>
    <property type="molecule type" value="Genomic_DNA"/>
</dbReference>
<feature type="region of interest" description="Disordered" evidence="6">
    <location>
        <begin position="363"/>
        <end position="401"/>
    </location>
</feature>
<dbReference type="Pfam" id="PF20684">
    <property type="entry name" value="Fung_rhodopsin"/>
    <property type="match status" value="1"/>
</dbReference>
<dbReference type="InterPro" id="IPR052337">
    <property type="entry name" value="SAT4-like"/>
</dbReference>
<dbReference type="InParanoid" id="K9FQ64"/>
<dbReference type="HOGENOM" id="CLU_028200_7_1_1"/>
<organism evidence="9 10">
    <name type="scientific">Penicillium digitatum (strain PHI26 / CECT 20796)</name>
    <name type="common">Green mold</name>
    <dbReference type="NCBI Taxonomy" id="1170229"/>
    <lineage>
        <taxon>Eukaryota</taxon>
        <taxon>Fungi</taxon>
        <taxon>Dikarya</taxon>
        <taxon>Ascomycota</taxon>
        <taxon>Pezizomycotina</taxon>
        <taxon>Eurotiomycetes</taxon>
        <taxon>Eurotiomycetidae</taxon>
        <taxon>Eurotiales</taxon>
        <taxon>Aspergillaceae</taxon>
        <taxon>Penicillium</taxon>
    </lineage>
</organism>
<feature type="compositionally biased region" description="Low complexity" evidence="6">
    <location>
        <begin position="332"/>
        <end position="343"/>
    </location>
</feature>
<evidence type="ECO:0000256" key="1">
    <source>
        <dbReference type="ARBA" id="ARBA00004141"/>
    </source>
</evidence>
<feature type="transmembrane region" description="Helical" evidence="7">
    <location>
        <begin position="247"/>
        <end position="267"/>
    </location>
</feature>
<evidence type="ECO:0000313" key="9">
    <source>
        <dbReference type="EMBL" id="EKV11825.1"/>
    </source>
</evidence>
<feature type="domain" description="Rhodopsin" evidence="8">
    <location>
        <begin position="61"/>
        <end position="306"/>
    </location>
</feature>
<feature type="compositionally biased region" description="Polar residues" evidence="6">
    <location>
        <begin position="321"/>
        <end position="331"/>
    </location>
</feature>